<dbReference type="Proteomes" id="UP000094285">
    <property type="component" value="Unassembled WGS sequence"/>
</dbReference>
<sequence length="131" mass="14741">MSSHSDLIKQSKETQSKQLKYSLAHQKQLTETLKALVRSNSATEDPSSLIDKISTIHQLDADIDKQLNTGIATSFGELVSTRRKVEKLIDKFTGELNGNKTNTIIDDFQSRAELIDQELRILENTLKLAKK</sequence>
<evidence type="ECO:0000313" key="2">
    <source>
        <dbReference type="Proteomes" id="UP000094285"/>
    </source>
</evidence>
<name>A0A1E4SJT4_9ASCO</name>
<dbReference type="GeneID" id="30983960"/>
<reference evidence="2" key="1">
    <citation type="submission" date="2016-05" db="EMBL/GenBank/DDBJ databases">
        <title>Comparative genomics of biotechnologically important yeasts.</title>
        <authorList>
            <consortium name="DOE Joint Genome Institute"/>
            <person name="Riley R."/>
            <person name="Haridas S."/>
            <person name="Wolfe K.H."/>
            <person name="Lopes M.R."/>
            <person name="Hittinger C.T."/>
            <person name="Goker M."/>
            <person name="Salamov A."/>
            <person name="Wisecaver J."/>
            <person name="Long T.M."/>
            <person name="Aerts A.L."/>
            <person name="Barry K."/>
            <person name="Choi C."/>
            <person name="Clum A."/>
            <person name="Coughlan A.Y."/>
            <person name="Deshpande S."/>
            <person name="Douglass A.P."/>
            <person name="Hanson S.J."/>
            <person name="Klenk H.-P."/>
            <person name="Labutti K."/>
            <person name="Lapidus A."/>
            <person name="Lindquist E."/>
            <person name="Lipzen A."/>
            <person name="Meier-Kolthoff J.P."/>
            <person name="Ohm R.A."/>
            <person name="Otillar R.P."/>
            <person name="Pangilinan J."/>
            <person name="Peng Y."/>
            <person name="Rokas A."/>
            <person name="Rosa C.A."/>
            <person name="Scheuner C."/>
            <person name="Sibirny A.A."/>
            <person name="Slot J.C."/>
            <person name="Stielow J.B."/>
            <person name="Sun H."/>
            <person name="Kurtzman C.P."/>
            <person name="Blackwell M."/>
            <person name="Grigoriev I.V."/>
            <person name="Jeffries T.W."/>
        </authorList>
    </citation>
    <scope>NUCLEOTIDE SEQUENCE [LARGE SCALE GENOMIC DNA]</scope>
    <source>
        <strain evidence="2">NRRL Y-17324</strain>
    </source>
</reference>
<protein>
    <submittedName>
        <fullName evidence="1">Uncharacterized protein</fullName>
    </submittedName>
</protein>
<proteinExistence type="predicted"/>
<evidence type="ECO:0000313" key="1">
    <source>
        <dbReference type="EMBL" id="ODV79764.1"/>
    </source>
</evidence>
<dbReference type="OrthoDB" id="4081497at2759"/>
<dbReference type="RefSeq" id="XP_020064886.1">
    <property type="nucleotide sequence ID" value="XM_020209824.1"/>
</dbReference>
<accession>A0A1E4SJT4</accession>
<organism evidence="1 2">
    <name type="scientific">Suhomyces tanzawaensis NRRL Y-17324</name>
    <dbReference type="NCBI Taxonomy" id="984487"/>
    <lineage>
        <taxon>Eukaryota</taxon>
        <taxon>Fungi</taxon>
        <taxon>Dikarya</taxon>
        <taxon>Ascomycota</taxon>
        <taxon>Saccharomycotina</taxon>
        <taxon>Pichiomycetes</taxon>
        <taxon>Debaryomycetaceae</taxon>
        <taxon>Suhomyces</taxon>
    </lineage>
</organism>
<dbReference type="EMBL" id="KV453911">
    <property type="protein sequence ID" value="ODV79764.1"/>
    <property type="molecule type" value="Genomic_DNA"/>
</dbReference>
<dbReference type="AlphaFoldDB" id="A0A1E4SJT4"/>
<gene>
    <name evidence="1" type="ORF">CANTADRAFT_50407</name>
</gene>
<keyword evidence="2" id="KW-1185">Reference proteome</keyword>